<evidence type="ECO:0000256" key="1">
    <source>
        <dbReference type="SAM" id="MobiDB-lite"/>
    </source>
</evidence>
<evidence type="ECO:0000259" key="2">
    <source>
        <dbReference type="Pfam" id="PF21762"/>
    </source>
</evidence>
<evidence type="ECO:0000313" key="3">
    <source>
        <dbReference type="EMBL" id="TVY62821.1"/>
    </source>
</evidence>
<protein>
    <recommendedName>
        <fullName evidence="2">Gfd2/YDR514C-like C-terminal domain-containing protein</fullName>
    </recommendedName>
</protein>
<dbReference type="EMBL" id="QGMK01001903">
    <property type="protein sequence ID" value="TVY62821.1"/>
    <property type="molecule type" value="Genomic_DNA"/>
</dbReference>
<name>A0A8T9BV92_9HELO</name>
<dbReference type="SUPFAM" id="SSF53098">
    <property type="entry name" value="Ribonuclease H-like"/>
    <property type="match status" value="1"/>
</dbReference>
<gene>
    <name evidence="3" type="ORF">LSUE1_G009555</name>
</gene>
<organism evidence="3 4">
    <name type="scientific">Lachnellula suecica</name>
    <dbReference type="NCBI Taxonomy" id="602035"/>
    <lineage>
        <taxon>Eukaryota</taxon>
        <taxon>Fungi</taxon>
        <taxon>Dikarya</taxon>
        <taxon>Ascomycota</taxon>
        <taxon>Pezizomycotina</taxon>
        <taxon>Leotiomycetes</taxon>
        <taxon>Helotiales</taxon>
        <taxon>Lachnaceae</taxon>
        <taxon>Lachnellula</taxon>
    </lineage>
</organism>
<dbReference type="Gene3D" id="3.30.420.10">
    <property type="entry name" value="Ribonuclease H-like superfamily/Ribonuclease H"/>
    <property type="match status" value="1"/>
</dbReference>
<accession>A0A8T9BV92</accession>
<dbReference type="PANTHER" id="PTHR28083">
    <property type="entry name" value="GOOD FOR FULL DBP5 ACTIVITY PROTEIN 2"/>
    <property type="match status" value="1"/>
</dbReference>
<dbReference type="PANTHER" id="PTHR28083:SF1">
    <property type="entry name" value="GOOD FOR FULL DBP5 ACTIVITY PROTEIN 2"/>
    <property type="match status" value="1"/>
</dbReference>
<evidence type="ECO:0000313" key="4">
    <source>
        <dbReference type="Proteomes" id="UP000469558"/>
    </source>
</evidence>
<reference evidence="3 4" key="1">
    <citation type="submission" date="2018-05" db="EMBL/GenBank/DDBJ databases">
        <title>Genome sequencing and assembly of the regulated plant pathogen Lachnellula willkommii and related sister species for the development of diagnostic species identification markers.</title>
        <authorList>
            <person name="Giroux E."/>
            <person name="Bilodeau G."/>
        </authorList>
    </citation>
    <scope>NUCLEOTIDE SEQUENCE [LARGE SCALE GENOMIC DNA]</scope>
    <source>
        <strain evidence="3 4">CBS 268.59</strain>
    </source>
</reference>
<sequence length="313" mass="35921">MKLPQWNPALSATYETRPALKGKLREDLLALRHIFGLDLGRQPLGRSLGHCLPGSLVKDLLIVAIDVENPMVTQLEGDTHYEVGISILDTRDMQSSIQDERADSKKSFDLLQTHQYCVGPEKYYKRVIWRYPFGDPKHTFIEVVRSRIKELIRGRDVILVVHGGRWDLEFLRAASINLKPLYTIDTQKAAQHPLDLEYRIKSEQLLDVLDMSPFEPGLLHVAGNDANFTLRALLLIACLDVCSAPQLLEPAQLDLLFTLEQVARGPIFLDFYHAEAEIRLRRKIKLQKKEENRKRAKERIRAKELRDAANRSQ</sequence>
<dbReference type="Proteomes" id="UP000469558">
    <property type="component" value="Unassembled WGS sequence"/>
</dbReference>
<keyword evidence="4" id="KW-1185">Reference proteome</keyword>
<dbReference type="InterPro" id="IPR036397">
    <property type="entry name" value="RNaseH_sf"/>
</dbReference>
<dbReference type="GO" id="GO:0005634">
    <property type="term" value="C:nucleus"/>
    <property type="evidence" value="ECO:0007669"/>
    <property type="project" value="TreeGrafter"/>
</dbReference>
<comment type="caution">
    <text evidence="3">The sequence shown here is derived from an EMBL/GenBank/DDBJ whole genome shotgun (WGS) entry which is preliminary data.</text>
</comment>
<dbReference type="AlphaFoldDB" id="A0A8T9BV92"/>
<dbReference type="Pfam" id="PF21762">
    <property type="entry name" value="DEDDh_C"/>
    <property type="match status" value="1"/>
</dbReference>
<feature type="region of interest" description="Disordered" evidence="1">
    <location>
        <begin position="289"/>
        <end position="313"/>
    </location>
</feature>
<dbReference type="InterPro" id="IPR048519">
    <property type="entry name" value="Gfd2/YDR514C-like_C"/>
</dbReference>
<dbReference type="InterPro" id="IPR012337">
    <property type="entry name" value="RNaseH-like_sf"/>
</dbReference>
<dbReference type="GO" id="GO:0003676">
    <property type="term" value="F:nucleic acid binding"/>
    <property type="evidence" value="ECO:0007669"/>
    <property type="project" value="InterPro"/>
</dbReference>
<feature type="domain" description="Gfd2/YDR514C-like C-terminal" evidence="2">
    <location>
        <begin position="62"/>
        <end position="235"/>
    </location>
</feature>
<proteinExistence type="predicted"/>
<dbReference type="OrthoDB" id="5953249at2759"/>
<dbReference type="InterPro" id="IPR040151">
    <property type="entry name" value="Gfd2/YDR514C-like"/>
</dbReference>